<feature type="transmembrane region" description="Helical" evidence="2">
    <location>
        <begin position="35"/>
        <end position="54"/>
    </location>
</feature>
<organism evidence="3 4">
    <name type="scientific">Methylophaga lonarensis MPL</name>
    <dbReference type="NCBI Taxonomy" id="1286106"/>
    <lineage>
        <taxon>Bacteria</taxon>
        <taxon>Pseudomonadati</taxon>
        <taxon>Pseudomonadota</taxon>
        <taxon>Gammaproteobacteria</taxon>
        <taxon>Thiotrichales</taxon>
        <taxon>Piscirickettsiaceae</taxon>
        <taxon>Methylophaga</taxon>
    </lineage>
</organism>
<gene>
    <name evidence="3" type="ORF">MPL1_05899</name>
</gene>
<name>M7P1G8_9GAMM</name>
<keyword evidence="2" id="KW-0472">Membrane</keyword>
<evidence type="ECO:0000256" key="1">
    <source>
        <dbReference type="SAM" id="MobiDB-lite"/>
    </source>
</evidence>
<dbReference type="STRING" id="1286106.MPL1_05899"/>
<dbReference type="PATRIC" id="fig|1286106.3.peg.1184"/>
<evidence type="ECO:0000313" key="4">
    <source>
        <dbReference type="Proteomes" id="UP000012019"/>
    </source>
</evidence>
<protein>
    <recommendedName>
        <fullName evidence="5">DUF2933 domain-containing protein</fullName>
    </recommendedName>
</protein>
<evidence type="ECO:0000313" key="3">
    <source>
        <dbReference type="EMBL" id="EMR13282.1"/>
    </source>
</evidence>
<evidence type="ECO:0000256" key="2">
    <source>
        <dbReference type="SAM" id="Phobius"/>
    </source>
</evidence>
<keyword evidence="4" id="KW-1185">Reference proteome</keyword>
<keyword evidence="2" id="KW-0812">Transmembrane</keyword>
<dbReference type="OrthoDB" id="5298481at2"/>
<dbReference type="AlphaFoldDB" id="M7P1G8"/>
<feature type="region of interest" description="Disordered" evidence="1">
    <location>
        <begin position="59"/>
        <end position="91"/>
    </location>
</feature>
<feature type="compositionally biased region" description="Basic and acidic residues" evidence="1">
    <location>
        <begin position="65"/>
        <end position="91"/>
    </location>
</feature>
<dbReference type="RefSeq" id="WP_009726183.1">
    <property type="nucleotide sequence ID" value="NZ_APHR01000028.1"/>
</dbReference>
<proteinExistence type="predicted"/>
<dbReference type="Proteomes" id="UP000012019">
    <property type="component" value="Unassembled WGS sequence"/>
</dbReference>
<dbReference type="EMBL" id="APHR01000028">
    <property type="protein sequence ID" value="EMR13282.1"/>
    <property type="molecule type" value="Genomic_DNA"/>
</dbReference>
<evidence type="ECO:0008006" key="5">
    <source>
        <dbReference type="Google" id="ProtNLM"/>
    </source>
</evidence>
<dbReference type="InterPro" id="IPR021682">
    <property type="entry name" value="DUF2933"/>
</dbReference>
<dbReference type="eggNOG" id="ENOG5032UZ7">
    <property type="taxonomic scope" value="Bacteria"/>
</dbReference>
<accession>M7P1G8</accession>
<comment type="caution">
    <text evidence="3">The sequence shown here is derived from an EMBL/GenBank/DDBJ whole genome shotgun (WGS) entry which is preliminary data.</text>
</comment>
<keyword evidence="2" id="KW-1133">Transmembrane helix</keyword>
<sequence>MSAKPTFWNSLHGVATLILIGAALYFLFVEHAEHVLPYLPLLIILLCPLMHVFMHKGHGGHNHGPAKDSDAEAAYRRGLEDGRKEAQKRPK</sequence>
<feature type="transmembrane region" description="Helical" evidence="2">
    <location>
        <begin position="7"/>
        <end position="29"/>
    </location>
</feature>
<reference evidence="3 4" key="1">
    <citation type="journal article" date="2013" name="Genome Announc.">
        <title>Draft Genome Sequence of Methylophaga lonarensis MPLT, a Haloalkaliphilic (Non-Methane-Utilizing) Methylotroph.</title>
        <authorList>
            <person name="Shetty S.A."/>
            <person name="Marathe N.P."/>
            <person name="Munot H."/>
            <person name="Antony C.P."/>
            <person name="Dhotre D.P."/>
            <person name="Murrell J.C."/>
            <person name="Shouche Y.S."/>
        </authorList>
    </citation>
    <scope>NUCLEOTIDE SEQUENCE [LARGE SCALE GENOMIC DNA]</scope>
    <source>
        <strain evidence="3 4">MPL</strain>
    </source>
</reference>
<dbReference type="Pfam" id="PF11666">
    <property type="entry name" value="DUF2933"/>
    <property type="match status" value="1"/>
</dbReference>